<evidence type="ECO:0000256" key="1">
    <source>
        <dbReference type="ARBA" id="ARBA00023002"/>
    </source>
</evidence>
<dbReference type="AlphaFoldDB" id="A0A5C4SYM6"/>
<dbReference type="FunFam" id="3.20.20.100:FF:000004">
    <property type="entry name" value="Oxidoreductase, aldo/keto reductase"/>
    <property type="match status" value="1"/>
</dbReference>
<dbReference type="SUPFAM" id="SSF51430">
    <property type="entry name" value="NAD(P)-linked oxidoreductase"/>
    <property type="match status" value="1"/>
</dbReference>
<dbReference type="InterPro" id="IPR036812">
    <property type="entry name" value="NAD(P)_OxRdtase_dom_sf"/>
</dbReference>
<dbReference type="PANTHER" id="PTHR43364:SF4">
    <property type="entry name" value="NAD(P)-LINKED OXIDOREDUCTASE SUPERFAMILY PROTEIN"/>
    <property type="match status" value="1"/>
</dbReference>
<organism evidence="3 4">
    <name type="scientific">Paenibacillus hemerocallicola</name>
    <dbReference type="NCBI Taxonomy" id="1172614"/>
    <lineage>
        <taxon>Bacteria</taxon>
        <taxon>Bacillati</taxon>
        <taxon>Bacillota</taxon>
        <taxon>Bacilli</taxon>
        <taxon>Bacillales</taxon>
        <taxon>Paenibacillaceae</taxon>
        <taxon>Paenibacillus</taxon>
    </lineage>
</organism>
<name>A0A5C4SYM6_9BACL</name>
<dbReference type="OrthoDB" id="9773828at2"/>
<reference evidence="3 4" key="1">
    <citation type="submission" date="2019-05" db="EMBL/GenBank/DDBJ databases">
        <title>We sequenced the genome of Paenibacillus hemerocallicola KCTC 33185 for further insight into its adaptation and study the phylogeny of Paenibacillus.</title>
        <authorList>
            <person name="Narsing Rao M.P."/>
        </authorList>
    </citation>
    <scope>NUCLEOTIDE SEQUENCE [LARGE SCALE GENOMIC DNA]</scope>
    <source>
        <strain evidence="3 4">KCTC 33185</strain>
    </source>
</reference>
<keyword evidence="4" id="KW-1185">Reference proteome</keyword>
<dbReference type="PROSITE" id="PS00062">
    <property type="entry name" value="ALDOKETO_REDUCTASE_2"/>
    <property type="match status" value="1"/>
</dbReference>
<dbReference type="EMBL" id="VDCQ01000076">
    <property type="protein sequence ID" value="TNJ61234.1"/>
    <property type="molecule type" value="Genomic_DNA"/>
</dbReference>
<dbReference type="GO" id="GO:0016491">
    <property type="term" value="F:oxidoreductase activity"/>
    <property type="evidence" value="ECO:0007669"/>
    <property type="project" value="UniProtKB-KW"/>
</dbReference>
<sequence length="311" mass="34309">MPEQHKIGKTDLKVTPIGLGANAVGGHNLFPNLSDETGKAVVRAALDNGINFLDTAYIYGPERSEQLIGEVVREKGNRHEVVIASKASHKFVDGKTVMDNSPAFLKESVDNSLKRLQTDYIDLFYIHFPDEHTPKDEAVGALQQLKDAGKIRAIGVSNFSIDQLREANRDGSVDVLQGEYNLFKRGAEKEILPYTTANGISFVPYFPLASGLLGGAYSKDSTFADNRAKNPMFQGETFVRNLEKVEQVREIANAKQAEVAHVVLAWYLTRDSIDVLIPGAKKPEQVLNNLKTLQVQLTAEEIAAIDRIFQA</sequence>
<evidence type="ECO:0000313" key="3">
    <source>
        <dbReference type="EMBL" id="TNJ61234.1"/>
    </source>
</evidence>
<evidence type="ECO:0000259" key="2">
    <source>
        <dbReference type="Pfam" id="PF00248"/>
    </source>
</evidence>
<gene>
    <name evidence="3" type="ORF">FE784_34710</name>
</gene>
<dbReference type="InterPro" id="IPR023210">
    <property type="entry name" value="NADP_OxRdtase_dom"/>
</dbReference>
<dbReference type="PRINTS" id="PR00069">
    <property type="entry name" value="ALDKETRDTASE"/>
</dbReference>
<dbReference type="GO" id="GO:0005829">
    <property type="term" value="C:cytosol"/>
    <property type="evidence" value="ECO:0007669"/>
    <property type="project" value="UniProtKB-ARBA"/>
</dbReference>
<feature type="domain" description="NADP-dependent oxidoreductase" evidence="2">
    <location>
        <begin position="16"/>
        <end position="308"/>
    </location>
</feature>
<dbReference type="InterPro" id="IPR050523">
    <property type="entry name" value="AKR_Detox_Biosynth"/>
</dbReference>
<dbReference type="RefSeq" id="WP_139606841.1">
    <property type="nucleotide sequence ID" value="NZ_VDCQ01000076.1"/>
</dbReference>
<dbReference type="InterPro" id="IPR020471">
    <property type="entry name" value="AKR"/>
</dbReference>
<dbReference type="CDD" id="cd19083">
    <property type="entry name" value="AKR_AKR11A1_11D1"/>
    <property type="match status" value="1"/>
</dbReference>
<comment type="caution">
    <text evidence="3">The sequence shown here is derived from an EMBL/GenBank/DDBJ whole genome shotgun (WGS) entry which is preliminary data.</text>
</comment>
<dbReference type="Pfam" id="PF00248">
    <property type="entry name" value="Aldo_ket_red"/>
    <property type="match status" value="1"/>
</dbReference>
<dbReference type="Proteomes" id="UP000307943">
    <property type="component" value="Unassembled WGS sequence"/>
</dbReference>
<dbReference type="Gene3D" id="3.20.20.100">
    <property type="entry name" value="NADP-dependent oxidoreductase domain"/>
    <property type="match status" value="1"/>
</dbReference>
<proteinExistence type="predicted"/>
<protein>
    <submittedName>
        <fullName evidence="3">Aldo/keto reductase</fullName>
    </submittedName>
</protein>
<evidence type="ECO:0000313" key="4">
    <source>
        <dbReference type="Proteomes" id="UP000307943"/>
    </source>
</evidence>
<keyword evidence="1" id="KW-0560">Oxidoreductase</keyword>
<dbReference type="PANTHER" id="PTHR43364">
    <property type="entry name" value="NADH-SPECIFIC METHYLGLYOXAL REDUCTASE-RELATED"/>
    <property type="match status" value="1"/>
</dbReference>
<dbReference type="InterPro" id="IPR018170">
    <property type="entry name" value="Aldo/ket_reductase_CS"/>
</dbReference>
<accession>A0A5C4SYM6</accession>